<accession>A0ABM7M078</accession>
<dbReference type="PROSITE" id="PS50995">
    <property type="entry name" value="HTH_MARR_2"/>
    <property type="match status" value="1"/>
</dbReference>
<proteinExistence type="predicted"/>
<organism evidence="2 3">
    <name type="scientific">Actinoplanes ianthinogenes</name>
    <dbReference type="NCBI Taxonomy" id="122358"/>
    <lineage>
        <taxon>Bacteria</taxon>
        <taxon>Bacillati</taxon>
        <taxon>Actinomycetota</taxon>
        <taxon>Actinomycetes</taxon>
        <taxon>Micromonosporales</taxon>
        <taxon>Micromonosporaceae</taxon>
        <taxon>Actinoplanes</taxon>
    </lineage>
</organism>
<dbReference type="InterPro" id="IPR039422">
    <property type="entry name" value="MarR/SlyA-like"/>
</dbReference>
<dbReference type="SMART" id="SM00347">
    <property type="entry name" value="HTH_MARR"/>
    <property type="match status" value="1"/>
</dbReference>
<dbReference type="InterPro" id="IPR036390">
    <property type="entry name" value="WH_DNA-bd_sf"/>
</dbReference>
<feature type="domain" description="HTH marR-type" evidence="1">
    <location>
        <begin position="4"/>
        <end position="139"/>
    </location>
</feature>
<keyword evidence="3" id="KW-1185">Reference proteome</keyword>
<evidence type="ECO:0000259" key="1">
    <source>
        <dbReference type="PROSITE" id="PS50995"/>
    </source>
</evidence>
<dbReference type="InterPro" id="IPR000835">
    <property type="entry name" value="HTH_MarR-typ"/>
</dbReference>
<dbReference type="PANTHER" id="PTHR33164:SF43">
    <property type="entry name" value="HTH-TYPE TRANSCRIPTIONAL REPRESSOR YETL"/>
    <property type="match status" value="1"/>
</dbReference>
<sequence>MTVPADLVPLAYRLVERLTSHYTARLAELGLSRAEAKALLVLEPGGQLPVSVVAERLWADRSNTTSLINRLIARGLIERVAGAEAGLRDGRTRVVSLTPAGLDLRARLMARTAVDSPLLGDLSPDELVTLRDLLARIDWAAAGQVITPISG</sequence>
<gene>
    <name evidence="2" type="primary">marR_2</name>
    <name evidence="2" type="ORF">Aiant_56140</name>
</gene>
<dbReference type="InterPro" id="IPR036388">
    <property type="entry name" value="WH-like_DNA-bd_sf"/>
</dbReference>
<reference evidence="2 3" key="1">
    <citation type="submission" date="2020-08" db="EMBL/GenBank/DDBJ databases">
        <title>Whole genome shotgun sequence of Actinoplanes ianthinogenes NBRC 13996.</title>
        <authorList>
            <person name="Komaki H."/>
            <person name="Tamura T."/>
        </authorList>
    </citation>
    <scope>NUCLEOTIDE SEQUENCE [LARGE SCALE GENOMIC DNA]</scope>
    <source>
        <strain evidence="2 3">NBRC 13996</strain>
    </source>
</reference>
<dbReference type="SUPFAM" id="SSF46785">
    <property type="entry name" value="Winged helix' DNA-binding domain"/>
    <property type="match status" value="1"/>
</dbReference>
<name>A0ABM7M078_9ACTN</name>
<dbReference type="Pfam" id="PF12802">
    <property type="entry name" value="MarR_2"/>
    <property type="match status" value="1"/>
</dbReference>
<evidence type="ECO:0000313" key="2">
    <source>
        <dbReference type="EMBL" id="BCJ44957.1"/>
    </source>
</evidence>
<protein>
    <submittedName>
        <fullName evidence="2">MarR family transcriptional regulator</fullName>
    </submittedName>
</protein>
<dbReference type="RefSeq" id="WP_189336197.1">
    <property type="nucleotide sequence ID" value="NZ_AP023356.1"/>
</dbReference>
<dbReference type="Proteomes" id="UP000676967">
    <property type="component" value="Chromosome"/>
</dbReference>
<dbReference type="Gene3D" id="1.10.10.10">
    <property type="entry name" value="Winged helix-like DNA-binding domain superfamily/Winged helix DNA-binding domain"/>
    <property type="match status" value="1"/>
</dbReference>
<evidence type="ECO:0000313" key="3">
    <source>
        <dbReference type="Proteomes" id="UP000676967"/>
    </source>
</evidence>
<dbReference type="EMBL" id="AP023356">
    <property type="protein sequence ID" value="BCJ44957.1"/>
    <property type="molecule type" value="Genomic_DNA"/>
</dbReference>
<dbReference type="PANTHER" id="PTHR33164">
    <property type="entry name" value="TRANSCRIPTIONAL REGULATOR, MARR FAMILY"/>
    <property type="match status" value="1"/>
</dbReference>